<evidence type="ECO:0000313" key="4">
    <source>
        <dbReference type="Proteomes" id="UP000185841"/>
    </source>
</evidence>
<feature type="region of interest" description="Disordered" evidence="1">
    <location>
        <begin position="61"/>
        <end position="112"/>
    </location>
</feature>
<sequence>MKQRNTIAITLGAALLGSTFVAQAGGNPFASQELSSGYSLAAHEKGHEGACGEGKCGGDMKAEEGKCGGDKASKEGKCGEGKCGGDKAAKEGSCGEEAKAGHEGKCGGDKAE</sequence>
<dbReference type="RefSeq" id="WP_076425037.1">
    <property type="nucleotide sequence ID" value="NZ_AP025273.1"/>
</dbReference>
<reference evidence="3 4" key="1">
    <citation type="submission" date="2017-01" db="EMBL/GenBank/DDBJ databases">
        <authorList>
            <person name="Mah S.A."/>
            <person name="Swanson W.J."/>
            <person name="Moy G.W."/>
            <person name="Vacquier V.D."/>
        </authorList>
    </citation>
    <scope>NUCLEOTIDE SEQUENCE [LARGE SCALE GENOMIC DNA]</scope>
    <source>
        <strain evidence="3 4">RU36E</strain>
    </source>
</reference>
<evidence type="ECO:0000313" key="3">
    <source>
        <dbReference type="EMBL" id="SIQ12037.1"/>
    </source>
</evidence>
<evidence type="ECO:0000256" key="1">
    <source>
        <dbReference type="SAM" id="MobiDB-lite"/>
    </source>
</evidence>
<evidence type="ECO:0000256" key="2">
    <source>
        <dbReference type="SAM" id="SignalP"/>
    </source>
</evidence>
<name>A0A1N7F2M8_AQUAC</name>
<protein>
    <recommendedName>
        <fullName evidence="5">Low-complexity protein</fullName>
    </recommendedName>
</protein>
<feature type="chain" id="PRO_5012252883" description="Low-complexity protein" evidence="2">
    <location>
        <begin position="25"/>
        <end position="112"/>
    </location>
</feature>
<feature type="compositionally biased region" description="Basic and acidic residues" evidence="1">
    <location>
        <begin position="61"/>
        <end position="90"/>
    </location>
</feature>
<dbReference type="EMBL" id="FTMP01000002">
    <property type="protein sequence ID" value="SIQ12037.1"/>
    <property type="molecule type" value="Genomic_DNA"/>
</dbReference>
<dbReference type="Proteomes" id="UP000185841">
    <property type="component" value="Unassembled WGS sequence"/>
</dbReference>
<dbReference type="AlphaFoldDB" id="A0A1N7F2M8"/>
<feature type="compositionally biased region" description="Basic and acidic residues" evidence="1">
    <location>
        <begin position="96"/>
        <end position="112"/>
    </location>
</feature>
<gene>
    <name evidence="3" type="ORF">SAMN05878282_102246</name>
</gene>
<evidence type="ECO:0008006" key="5">
    <source>
        <dbReference type="Google" id="ProtNLM"/>
    </source>
</evidence>
<feature type="signal peptide" evidence="2">
    <location>
        <begin position="1"/>
        <end position="24"/>
    </location>
</feature>
<accession>A0A1N7F2M8</accession>
<proteinExistence type="predicted"/>
<keyword evidence="2" id="KW-0732">Signal</keyword>
<organism evidence="3 4">
    <name type="scientific">Aquipseudomonas alcaligenes</name>
    <name type="common">Pseudomonas alcaligenes</name>
    <dbReference type="NCBI Taxonomy" id="43263"/>
    <lineage>
        <taxon>Bacteria</taxon>
        <taxon>Pseudomonadati</taxon>
        <taxon>Pseudomonadota</taxon>
        <taxon>Gammaproteobacteria</taxon>
        <taxon>Pseudomonadales</taxon>
        <taxon>Pseudomonadaceae</taxon>
        <taxon>Aquipseudomonas</taxon>
    </lineage>
</organism>